<name>A0A4Y2L5M3_ARAVE</name>
<evidence type="ECO:0000313" key="1">
    <source>
        <dbReference type="EMBL" id="GBN08906.1"/>
    </source>
</evidence>
<reference evidence="1 2" key="1">
    <citation type="journal article" date="2019" name="Sci. Rep.">
        <title>Orb-weaving spider Araneus ventricosus genome elucidates the spidroin gene catalogue.</title>
        <authorList>
            <person name="Kono N."/>
            <person name="Nakamura H."/>
            <person name="Ohtoshi R."/>
            <person name="Moran D.A.P."/>
            <person name="Shinohara A."/>
            <person name="Yoshida Y."/>
            <person name="Fujiwara M."/>
            <person name="Mori M."/>
            <person name="Tomita M."/>
            <person name="Arakawa K."/>
        </authorList>
    </citation>
    <scope>NUCLEOTIDE SEQUENCE [LARGE SCALE GENOMIC DNA]</scope>
</reference>
<accession>A0A4Y2L5M3</accession>
<sequence length="135" mass="15063">MTTITGDNTLHASQKSSNGRVQQVMVADSFFTENNFTNKTLSFALACLFTCCGCGLLQHISREYLPPAGGLPPLMMGESAWLSVICRDISLEYWDGSTFLVSRDRLKKAVVKAVWRAQGRSKYIRLVKRIWLANG</sequence>
<comment type="caution">
    <text evidence="1">The sequence shown here is derived from an EMBL/GenBank/DDBJ whole genome shotgun (WGS) entry which is preliminary data.</text>
</comment>
<dbReference type="AlphaFoldDB" id="A0A4Y2L5M3"/>
<evidence type="ECO:0000313" key="2">
    <source>
        <dbReference type="Proteomes" id="UP000499080"/>
    </source>
</evidence>
<dbReference type="EMBL" id="BGPR01005303">
    <property type="protein sequence ID" value="GBN08906.1"/>
    <property type="molecule type" value="Genomic_DNA"/>
</dbReference>
<gene>
    <name evidence="1" type="ORF">AVEN_130204_1</name>
</gene>
<organism evidence="1 2">
    <name type="scientific">Araneus ventricosus</name>
    <name type="common">Orbweaver spider</name>
    <name type="synonym">Epeira ventricosa</name>
    <dbReference type="NCBI Taxonomy" id="182803"/>
    <lineage>
        <taxon>Eukaryota</taxon>
        <taxon>Metazoa</taxon>
        <taxon>Ecdysozoa</taxon>
        <taxon>Arthropoda</taxon>
        <taxon>Chelicerata</taxon>
        <taxon>Arachnida</taxon>
        <taxon>Araneae</taxon>
        <taxon>Araneomorphae</taxon>
        <taxon>Entelegynae</taxon>
        <taxon>Araneoidea</taxon>
        <taxon>Araneidae</taxon>
        <taxon>Araneus</taxon>
    </lineage>
</organism>
<protein>
    <submittedName>
        <fullName evidence="1">Uncharacterized protein</fullName>
    </submittedName>
</protein>
<keyword evidence="2" id="KW-1185">Reference proteome</keyword>
<dbReference type="Proteomes" id="UP000499080">
    <property type="component" value="Unassembled WGS sequence"/>
</dbReference>
<proteinExistence type="predicted"/>